<feature type="compositionally biased region" description="Low complexity" evidence="3">
    <location>
        <begin position="59"/>
        <end position="69"/>
    </location>
</feature>
<dbReference type="GO" id="GO:0033260">
    <property type="term" value="P:nuclear DNA replication"/>
    <property type="evidence" value="ECO:0007669"/>
    <property type="project" value="TreeGrafter"/>
</dbReference>
<dbReference type="GO" id="GO:0008138">
    <property type="term" value="F:protein tyrosine/serine/threonine phosphatase activity"/>
    <property type="evidence" value="ECO:0007669"/>
    <property type="project" value="TreeGrafter"/>
</dbReference>
<evidence type="ECO:0000259" key="4">
    <source>
        <dbReference type="PROSITE" id="PS50054"/>
    </source>
</evidence>
<evidence type="ECO:0000256" key="2">
    <source>
        <dbReference type="ARBA" id="ARBA00022912"/>
    </source>
</evidence>
<dbReference type="PANTHER" id="PTHR47550:SF1">
    <property type="entry name" value="DUAL SPECIFICITY PROTEIN PHOSPHATASE PPS1"/>
    <property type="match status" value="1"/>
</dbReference>
<feature type="region of interest" description="Disordered" evidence="3">
    <location>
        <begin position="14"/>
        <end position="71"/>
    </location>
</feature>
<evidence type="ECO:0000256" key="1">
    <source>
        <dbReference type="ARBA" id="ARBA00022801"/>
    </source>
</evidence>
<accession>A0A6A6GMZ9</accession>
<protein>
    <submittedName>
        <fullName evidence="6">Tyrosine protein phosphatase 1</fullName>
    </submittedName>
</protein>
<name>A0A6A6GMZ9_9PEZI</name>
<dbReference type="InterPro" id="IPR000387">
    <property type="entry name" value="Tyr_Pase_dom"/>
</dbReference>
<dbReference type="InterPro" id="IPR016130">
    <property type="entry name" value="Tyr_Pase_AS"/>
</dbReference>
<gene>
    <name evidence="6" type="ORF">BDZ85DRAFT_56157</name>
</gene>
<organism evidence="6 7">
    <name type="scientific">Elsinoe ampelina</name>
    <dbReference type="NCBI Taxonomy" id="302913"/>
    <lineage>
        <taxon>Eukaryota</taxon>
        <taxon>Fungi</taxon>
        <taxon>Dikarya</taxon>
        <taxon>Ascomycota</taxon>
        <taxon>Pezizomycotina</taxon>
        <taxon>Dothideomycetes</taxon>
        <taxon>Dothideomycetidae</taxon>
        <taxon>Myriangiales</taxon>
        <taxon>Elsinoaceae</taxon>
        <taxon>Elsinoe</taxon>
    </lineage>
</organism>
<dbReference type="Gene3D" id="3.90.190.10">
    <property type="entry name" value="Protein tyrosine phosphatase superfamily"/>
    <property type="match status" value="1"/>
</dbReference>
<dbReference type="AlphaFoldDB" id="A0A6A6GMZ9"/>
<dbReference type="InterPro" id="IPR000340">
    <property type="entry name" value="Dual-sp_phosphatase_cat-dom"/>
</dbReference>
<feature type="region of interest" description="Disordered" evidence="3">
    <location>
        <begin position="416"/>
        <end position="435"/>
    </location>
</feature>
<feature type="domain" description="Tyrosine specific protein phosphatases" evidence="5">
    <location>
        <begin position="629"/>
        <end position="697"/>
    </location>
</feature>
<dbReference type="Proteomes" id="UP000799538">
    <property type="component" value="Unassembled WGS sequence"/>
</dbReference>
<feature type="domain" description="Tyrosine-protein phosphatase" evidence="4">
    <location>
        <begin position="549"/>
        <end position="710"/>
    </location>
</feature>
<dbReference type="InterPro" id="IPR029021">
    <property type="entry name" value="Prot-tyrosine_phosphatase-like"/>
</dbReference>
<dbReference type="PANTHER" id="PTHR47550">
    <property type="entry name" value="DUAL SPECIFICITY PROTEIN PHOSPHATASE PPS1"/>
    <property type="match status" value="1"/>
</dbReference>
<keyword evidence="1" id="KW-0378">Hydrolase</keyword>
<dbReference type="PROSITE" id="PS50056">
    <property type="entry name" value="TYR_PHOSPHATASE_2"/>
    <property type="match status" value="1"/>
</dbReference>
<proteinExistence type="predicted"/>
<dbReference type="OrthoDB" id="273181at2759"/>
<dbReference type="SUPFAM" id="SSF52799">
    <property type="entry name" value="(Phosphotyrosine protein) phosphatases II"/>
    <property type="match status" value="2"/>
</dbReference>
<sequence>MSTIMATVVTRPAALTKSTSSPSTSLSLNTSIRGTPAAVPNKHLPTCSPGPRPAGHRLSSPATPTSPAPVLETSSLLYPPEKYSKLSSRPIVYSLDSAQLHHALDHAASQPLPDPKLVFPWLHGLHPDNSLQLAFFIARKKALRRIPRCIRSVTIVKAGGDLSCSKIRGAITPEELLLSGRMSEETPQFIDADPRDGFSVRNFQIQAAKLATVSDIVVYGDDNTSKEEVRRLAERISRAQKAWREKDREQGVERPVFSTFVMTDSFAKLEQDHNEIVAIGSNNCLTGNVIDFFHQERIEMSTMSAASEIAHNVWLGPTPDTELNETATSAAEDDTALPYDIMIECNEIAQVPNRNAFKVLESLLACPDQTRSAIPQLEFPGSGSIMPPTWSQLEADGLMSTISWIYSQANTPCADTVSGAERDSEMRKRKDSKVSFTPPLDSDGDSIMLAPETSSGRKFLLHCSDGYTETTLLAVAYYMYSHCVPLHQAYIELHKIYKRNFFAYPTDIALLTAIQPRILSSSPLAKNGLCLERLAPQTPKWMDKVDGSLPSRVTDYMYLGNLNHANNPGLLRELGIGQVLSVGESLDWNERDTQAFCNGEEFEWDRESKAGRWMFVGGVQDNGVDPLTEEFAKCLEFIRKGRDRGVATLVHCRVGVSRSATICIAEVMNEYGLSFPRAYCFVRARRLNVIIQPHLRFSYELLKYEEHQAVKRGRTFRRELEWATIAREIAAMNRPYSRQ</sequence>
<evidence type="ECO:0000313" key="6">
    <source>
        <dbReference type="EMBL" id="KAF2226949.1"/>
    </source>
</evidence>
<dbReference type="GO" id="GO:0005634">
    <property type="term" value="C:nucleus"/>
    <property type="evidence" value="ECO:0007669"/>
    <property type="project" value="GOC"/>
</dbReference>
<keyword evidence="7" id="KW-1185">Reference proteome</keyword>
<dbReference type="InterPro" id="IPR020422">
    <property type="entry name" value="TYR_PHOSPHATASE_DUAL_dom"/>
</dbReference>
<dbReference type="FunFam" id="3.90.190.10:FF:000110">
    <property type="entry name" value="PPS1p Protein phosphatase"/>
    <property type="match status" value="1"/>
</dbReference>
<evidence type="ECO:0000259" key="5">
    <source>
        <dbReference type="PROSITE" id="PS50056"/>
    </source>
</evidence>
<dbReference type="InterPro" id="IPR053239">
    <property type="entry name" value="Dual_spec_PTase"/>
</dbReference>
<evidence type="ECO:0000256" key="3">
    <source>
        <dbReference type="SAM" id="MobiDB-lite"/>
    </source>
</evidence>
<dbReference type="EMBL" id="ML992502">
    <property type="protein sequence ID" value="KAF2226949.1"/>
    <property type="molecule type" value="Genomic_DNA"/>
</dbReference>
<dbReference type="SMART" id="SM00195">
    <property type="entry name" value="DSPc"/>
    <property type="match status" value="1"/>
</dbReference>
<keyword evidence="2" id="KW-0904">Protein phosphatase</keyword>
<feature type="compositionally biased region" description="Low complexity" evidence="3">
    <location>
        <begin position="15"/>
        <end position="31"/>
    </location>
</feature>
<dbReference type="Pfam" id="PF00782">
    <property type="entry name" value="DSPc"/>
    <property type="match status" value="1"/>
</dbReference>
<dbReference type="PROSITE" id="PS50054">
    <property type="entry name" value="TYR_PHOSPHATASE_DUAL"/>
    <property type="match status" value="1"/>
</dbReference>
<dbReference type="PROSITE" id="PS00383">
    <property type="entry name" value="TYR_PHOSPHATASE_1"/>
    <property type="match status" value="1"/>
</dbReference>
<evidence type="ECO:0000313" key="7">
    <source>
        <dbReference type="Proteomes" id="UP000799538"/>
    </source>
</evidence>
<reference evidence="7" key="1">
    <citation type="journal article" date="2020" name="Stud. Mycol.">
        <title>101 Dothideomycetes genomes: A test case for predicting lifestyles and emergence of pathogens.</title>
        <authorList>
            <person name="Haridas S."/>
            <person name="Albert R."/>
            <person name="Binder M."/>
            <person name="Bloem J."/>
            <person name="LaButti K."/>
            <person name="Salamov A."/>
            <person name="Andreopoulos B."/>
            <person name="Baker S."/>
            <person name="Barry K."/>
            <person name="Bills G."/>
            <person name="Bluhm B."/>
            <person name="Cannon C."/>
            <person name="Castanera R."/>
            <person name="Culley D."/>
            <person name="Daum C."/>
            <person name="Ezra D."/>
            <person name="Gonzalez J."/>
            <person name="Henrissat B."/>
            <person name="Kuo A."/>
            <person name="Liang C."/>
            <person name="Lipzen A."/>
            <person name="Lutzoni F."/>
            <person name="Magnuson J."/>
            <person name="Mondo S."/>
            <person name="Nolan M."/>
            <person name="Ohm R."/>
            <person name="Pangilinan J."/>
            <person name="Park H.-J."/>
            <person name="Ramirez L."/>
            <person name="Alfaro M."/>
            <person name="Sun H."/>
            <person name="Tritt A."/>
            <person name="Yoshinaga Y."/>
            <person name="Zwiers L.-H."/>
            <person name="Turgeon B."/>
            <person name="Goodwin S."/>
            <person name="Spatafora J."/>
            <person name="Crous P."/>
            <person name="Grigoriev I."/>
        </authorList>
    </citation>
    <scope>NUCLEOTIDE SEQUENCE [LARGE SCALE GENOMIC DNA]</scope>
    <source>
        <strain evidence="7">CECT 20119</strain>
    </source>
</reference>